<evidence type="ECO:0000256" key="3">
    <source>
        <dbReference type="PIRSR" id="PIRSR611554-1"/>
    </source>
</evidence>
<organism evidence="7 8">
    <name type="scientific">Thiomicrorhabdus xiamenensis</name>
    <dbReference type="NCBI Taxonomy" id="2739063"/>
    <lineage>
        <taxon>Bacteria</taxon>
        <taxon>Pseudomonadati</taxon>
        <taxon>Pseudomonadota</taxon>
        <taxon>Gammaproteobacteria</taxon>
        <taxon>Thiotrichales</taxon>
        <taxon>Piscirickettsiaceae</taxon>
        <taxon>Thiomicrorhabdus</taxon>
    </lineage>
</organism>
<feature type="binding site" evidence="4">
    <location>
        <position position="29"/>
    </location>
    <ligand>
        <name>(3S)-3-hydroxy-3-methylglutaryl-CoA</name>
        <dbReference type="ChEBI" id="CHEBI:43074"/>
    </ligand>
</feature>
<dbReference type="InterPro" id="IPR013746">
    <property type="entry name" value="HMG_CoA_synt_C_dom"/>
</dbReference>
<feature type="binding site" evidence="4">
    <location>
        <position position="276"/>
    </location>
    <ligand>
        <name>(3S)-3-hydroxy-3-methylglutaryl-CoA</name>
        <dbReference type="ChEBI" id="CHEBI:43074"/>
    </ligand>
</feature>
<dbReference type="Gene3D" id="3.40.47.10">
    <property type="match status" value="2"/>
</dbReference>
<feature type="domain" description="Hydroxymethylglutaryl-coenzyme A synthase C-terminal" evidence="6">
    <location>
        <begin position="176"/>
        <end position="247"/>
    </location>
</feature>
<dbReference type="PANTHER" id="PTHR43323:SF2">
    <property type="entry name" value="HYDROXYMETHYLGLUTARYL-COA SYNTHASE"/>
    <property type="match status" value="1"/>
</dbReference>
<dbReference type="GO" id="GO:0006084">
    <property type="term" value="P:acetyl-CoA metabolic process"/>
    <property type="evidence" value="ECO:0007669"/>
    <property type="project" value="InterPro"/>
</dbReference>
<dbReference type="KEGG" id="txa:HQN79_03335"/>
<keyword evidence="8" id="KW-1185">Reference proteome</keyword>
<comment type="similarity">
    <text evidence="1">Belongs to the thiolase-like superfamily. HMG-CoA synthase family.</text>
</comment>
<keyword evidence="2 7" id="KW-0808">Transferase</keyword>
<dbReference type="Pfam" id="PF08540">
    <property type="entry name" value="HMG_CoA_synt_C"/>
    <property type="match status" value="2"/>
</dbReference>
<dbReference type="AlphaFoldDB" id="A0A7D4NQG8"/>
<dbReference type="RefSeq" id="WP_173284283.1">
    <property type="nucleotide sequence ID" value="NZ_CP054020.1"/>
</dbReference>
<reference evidence="7 8" key="1">
    <citation type="submission" date="2020-05" db="EMBL/GenBank/DDBJ databases">
        <title>Thiomicrorhabdus sediminis sp.nov. and Thiomicrorhabdus xiamenensis sp.nov., novel sulfur-oxidizing bacteria isolated from coastal sediment.</title>
        <authorList>
            <person name="Liu X."/>
        </authorList>
    </citation>
    <scope>NUCLEOTIDE SEQUENCE [LARGE SCALE GENOMIC DNA]</scope>
    <source>
        <strain evidence="7 8">G2</strain>
    </source>
</reference>
<evidence type="ECO:0000256" key="2">
    <source>
        <dbReference type="ARBA" id="ARBA00022679"/>
    </source>
</evidence>
<feature type="active site" description="Acyl-thioester intermediate" evidence="3">
    <location>
        <position position="111"/>
    </location>
</feature>
<evidence type="ECO:0000313" key="8">
    <source>
        <dbReference type="Proteomes" id="UP000504724"/>
    </source>
</evidence>
<evidence type="ECO:0000259" key="5">
    <source>
        <dbReference type="Pfam" id="PF01154"/>
    </source>
</evidence>
<feature type="binding site" evidence="4">
    <location>
        <position position="143"/>
    </location>
    <ligand>
        <name>(3S)-3-hydroxy-3-methylglutaryl-CoA</name>
        <dbReference type="ChEBI" id="CHEBI:43074"/>
    </ligand>
</feature>
<feature type="active site" description="Proton donor/acceptor" evidence="3">
    <location>
        <position position="233"/>
    </location>
</feature>
<feature type="domain" description="Hydroxymethylglutaryl-coenzyme A synthase N-terminal" evidence="5">
    <location>
        <begin position="22"/>
        <end position="165"/>
    </location>
</feature>
<dbReference type="CDD" id="cd00827">
    <property type="entry name" value="init_cond_enzymes"/>
    <property type="match status" value="1"/>
</dbReference>
<dbReference type="InterPro" id="IPR011554">
    <property type="entry name" value="HMG_CoA_synthase_prok"/>
</dbReference>
<dbReference type="PANTHER" id="PTHR43323">
    <property type="entry name" value="3-HYDROXY-3-METHYLGLUTARYL COENZYME A SYNTHASE"/>
    <property type="match status" value="1"/>
</dbReference>
<gene>
    <name evidence="7" type="ORF">HQN79_03335</name>
</gene>
<evidence type="ECO:0000256" key="1">
    <source>
        <dbReference type="ARBA" id="ARBA00007061"/>
    </source>
</evidence>
<proteinExistence type="inferred from homology"/>
<feature type="domain" description="Hydroxymethylglutaryl-coenzyme A synthase C-terminal" evidence="6">
    <location>
        <begin position="249"/>
        <end position="335"/>
    </location>
</feature>
<evidence type="ECO:0000256" key="4">
    <source>
        <dbReference type="PIRSR" id="PIRSR611554-2"/>
    </source>
</evidence>
<dbReference type="InterPro" id="IPR013528">
    <property type="entry name" value="HMG_CoA_synth_N"/>
</dbReference>
<dbReference type="InterPro" id="IPR016039">
    <property type="entry name" value="Thiolase-like"/>
</dbReference>
<dbReference type="GO" id="GO:0004421">
    <property type="term" value="F:hydroxymethylglutaryl-CoA synthase activity"/>
    <property type="evidence" value="ECO:0007669"/>
    <property type="project" value="UniProtKB-EC"/>
</dbReference>
<feature type="binding site" evidence="4">
    <location>
        <position position="242"/>
    </location>
    <ligand>
        <name>(3S)-3-hydroxy-3-methylglutaryl-CoA</name>
        <dbReference type="ChEBI" id="CHEBI:43074"/>
    </ligand>
</feature>
<name>A0A7D4NQG8_9GAMM</name>
<keyword evidence="7" id="KW-0012">Acyltransferase</keyword>
<dbReference type="Proteomes" id="UP000504724">
    <property type="component" value="Chromosome"/>
</dbReference>
<dbReference type="Pfam" id="PF01154">
    <property type="entry name" value="HMG_CoA_synt_N"/>
    <property type="match status" value="1"/>
</dbReference>
<accession>A0A7D4NQG8</accession>
<dbReference type="EMBL" id="CP054020">
    <property type="protein sequence ID" value="QKI88670.1"/>
    <property type="molecule type" value="Genomic_DNA"/>
</dbReference>
<evidence type="ECO:0000259" key="6">
    <source>
        <dbReference type="Pfam" id="PF08540"/>
    </source>
</evidence>
<dbReference type="NCBIfam" id="TIGR01835">
    <property type="entry name" value="HMG-CoA-S_prok"/>
    <property type="match status" value="1"/>
</dbReference>
<sequence length="394" mass="44325">MKVGIDLIHFATSDYFLGMDTFAREKGIDVNKFYIGIGQEKMSIAPPDEDIVTLAAKAVEPILQQIDRQEVTAVLFATETGIDQSKSAGVYLHKLLNLSSRCRMVELKHACYAGAAGLQMATAMVKANPQEKILVIAADIAKYDQNSSGEATQGCGAVGMLITANPRIIEIEPGSGYFTDDVMDFWRPNHRTTALVDGKYSTKVYLNSLKQAWEHFTEQTGRVFDDIDYFCYHIPFTKMAEKAHHTLIRKVGAKLEKAQADAKTLPGQIYNRIVGNSYSASLFVGFISLLDNVKDRLDNKRVSFFSYGSGCVAEFFTGIVQPGYDKVLMSDSHRKQIEEREELDYQTYLEFYYQTDFSQSNLTLPQHNKGPYRFCGIEDDKRIYCATKQNSQQD</sequence>
<evidence type="ECO:0000313" key="7">
    <source>
        <dbReference type="EMBL" id="QKI88670.1"/>
    </source>
</evidence>
<dbReference type="SUPFAM" id="SSF53901">
    <property type="entry name" value="Thiolase-like"/>
    <property type="match status" value="2"/>
</dbReference>
<protein>
    <submittedName>
        <fullName evidence="7">Hydroxymethylglutaryl-CoA synthase</fullName>
        <ecNumber evidence="7">2.3.3.10</ecNumber>
    </submittedName>
</protein>
<feature type="active site" description="Proton donor/acceptor" evidence="3">
    <location>
        <position position="79"/>
    </location>
</feature>
<dbReference type="EC" id="2.3.3.10" evidence="7"/>